<protein>
    <submittedName>
        <fullName evidence="2">Uncharacterized protein</fullName>
    </submittedName>
</protein>
<dbReference type="EMBL" id="NBII01000008">
    <property type="protein sequence ID" value="PAV16455.1"/>
    <property type="molecule type" value="Genomic_DNA"/>
</dbReference>
<sequence>MDRKQSFVIELDADGRGSSGRDKADSFFPGKANPEELLIPGPISGQFRDQRGPGSVSLLRPPQTAPGQQASKRIQGQGWHRSQSKLTQPTPSALSVSS</sequence>
<keyword evidence="3" id="KW-1185">Reference proteome</keyword>
<gene>
    <name evidence="2" type="ORF">PNOK_0807500</name>
</gene>
<feature type="compositionally biased region" description="Polar residues" evidence="1">
    <location>
        <begin position="65"/>
        <end position="98"/>
    </location>
</feature>
<proteinExistence type="predicted"/>
<dbReference type="AlphaFoldDB" id="A0A286UA66"/>
<name>A0A286UA66_9AGAM</name>
<comment type="caution">
    <text evidence="2">The sequence shown here is derived from an EMBL/GenBank/DDBJ whole genome shotgun (WGS) entry which is preliminary data.</text>
</comment>
<organism evidence="2 3">
    <name type="scientific">Pyrrhoderma noxium</name>
    <dbReference type="NCBI Taxonomy" id="2282107"/>
    <lineage>
        <taxon>Eukaryota</taxon>
        <taxon>Fungi</taxon>
        <taxon>Dikarya</taxon>
        <taxon>Basidiomycota</taxon>
        <taxon>Agaricomycotina</taxon>
        <taxon>Agaricomycetes</taxon>
        <taxon>Hymenochaetales</taxon>
        <taxon>Hymenochaetaceae</taxon>
        <taxon>Pyrrhoderma</taxon>
    </lineage>
</organism>
<feature type="region of interest" description="Disordered" evidence="1">
    <location>
        <begin position="1"/>
        <end position="98"/>
    </location>
</feature>
<evidence type="ECO:0000256" key="1">
    <source>
        <dbReference type="SAM" id="MobiDB-lite"/>
    </source>
</evidence>
<accession>A0A286UA66</accession>
<evidence type="ECO:0000313" key="3">
    <source>
        <dbReference type="Proteomes" id="UP000217199"/>
    </source>
</evidence>
<dbReference type="Proteomes" id="UP000217199">
    <property type="component" value="Unassembled WGS sequence"/>
</dbReference>
<feature type="compositionally biased region" description="Basic and acidic residues" evidence="1">
    <location>
        <begin position="13"/>
        <end position="25"/>
    </location>
</feature>
<evidence type="ECO:0000313" key="2">
    <source>
        <dbReference type="EMBL" id="PAV16455.1"/>
    </source>
</evidence>
<dbReference type="InParanoid" id="A0A286UA66"/>
<reference evidence="2 3" key="1">
    <citation type="journal article" date="2017" name="Mol. Ecol.">
        <title>Comparative and population genomic landscape of Phellinus noxius: A hypervariable fungus causing root rot in trees.</title>
        <authorList>
            <person name="Chung C.L."/>
            <person name="Lee T.J."/>
            <person name="Akiba M."/>
            <person name="Lee H.H."/>
            <person name="Kuo T.H."/>
            <person name="Liu D."/>
            <person name="Ke H.M."/>
            <person name="Yokoi T."/>
            <person name="Roa M.B."/>
            <person name="Lu M.J."/>
            <person name="Chang Y.Y."/>
            <person name="Ann P.J."/>
            <person name="Tsai J.N."/>
            <person name="Chen C.Y."/>
            <person name="Tzean S.S."/>
            <person name="Ota Y."/>
            <person name="Hattori T."/>
            <person name="Sahashi N."/>
            <person name="Liou R.F."/>
            <person name="Kikuchi T."/>
            <person name="Tsai I.J."/>
        </authorList>
    </citation>
    <scope>NUCLEOTIDE SEQUENCE [LARGE SCALE GENOMIC DNA]</scope>
    <source>
        <strain evidence="2 3">FFPRI411160</strain>
    </source>
</reference>